<feature type="chain" id="PRO_5032590331" evidence="1">
    <location>
        <begin position="19"/>
        <end position="276"/>
    </location>
</feature>
<sequence length="276" mass="30789">MHNNGIIILVAFTKELLCLVTFDGKIIRIDQSATVDEFLEALLKGSAYEAAVKLVSLFSLYGGERHVPLSLLKCHAQRGIEIILKNLMDHNIYKHDGKVLKVQEVLGKEANITRSLLTIPRQSVHVASCDLKDQDRLNEAVTVPSRFILDFLCYLPSEFRCFAADVLSTGLQSFTKYAPLAILRECNQTHQRYRLHDIGLSLNVCEWIADYRSFSSDTANDVFVSAVTSNAELSSPKYSLGSKFEHDVSDGLSISDDKTVSAVKPDEHNDVFGEVH</sequence>
<dbReference type="PANTHER" id="PTHR32387:SF0">
    <property type="entry name" value="PROTEIN NO VEIN"/>
    <property type="match status" value="1"/>
</dbReference>
<dbReference type="GO" id="GO:0005634">
    <property type="term" value="C:nucleus"/>
    <property type="evidence" value="ECO:0007669"/>
    <property type="project" value="TreeGrafter"/>
</dbReference>
<evidence type="ECO:0000256" key="1">
    <source>
        <dbReference type="SAM" id="SignalP"/>
    </source>
</evidence>
<dbReference type="EMBL" id="JADFTS010000005">
    <property type="protein sequence ID" value="KAF9606437.1"/>
    <property type="molecule type" value="Genomic_DNA"/>
</dbReference>
<dbReference type="AlphaFoldDB" id="A0A835HXZ1"/>
<comment type="caution">
    <text evidence="2">The sequence shown here is derived from an EMBL/GenBank/DDBJ whole genome shotgun (WGS) entry which is preliminary data.</text>
</comment>
<dbReference type="GO" id="GO:0009793">
    <property type="term" value="P:embryo development ending in seed dormancy"/>
    <property type="evidence" value="ECO:0007669"/>
    <property type="project" value="TreeGrafter"/>
</dbReference>
<proteinExistence type="predicted"/>
<dbReference type="GO" id="GO:0010305">
    <property type="term" value="P:leaf vascular tissue pattern formation"/>
    <property type="evidence" value="ECO:0007669"/>
    <property type="project" value="TreeGrafter"/>
</dbReference>
<dbReference type="OrthoDB" id="1262810at2759"/>
<dbReference type="GO" id="GO:0048364">
    <property type="term" value="P:root development"/>
    <property type="evidence" value="ECO:0007669"/>
    <property type="project" value="TreeGrafter"/>
</dbReference>
<dbReference type="InterPro" id="IPR052957">
    <property type="entry name" value="Auxin_embryo_med"/>
</dbReference>
<reference evidence="2 3" key="1">
    <citation type="submission" date="2020-10" db="EMBL/GenBank/DDBJ databases">
        <title>The Coptis chinensis genome and diversification of protoberbering-type alkaloids.</title>
        <authorList>
            <person name="Wang B."/>
            <person name="Shu S."/>
            <person name="Song C."/>
            <person name="Liu Y."/>
        </authorList>
    </citation>
    <scope>NUCLEOTIDE SEQUENCE [LARGE SCALE GENOMIC DNA]</scope>
    <source>
        <strain evidence="2">HL-2020</strain>
        <tissue evidence="2">Leaf</tissue>
    </source>
</reference>
<keyword evidence="3" id="KW-1185">Reference proteome</keyword>
<dbReference type="Proteomes" id="UP000631114">
    <property type="component" value="Unassembled WGS sequence"/>
</dbReference>
<feature type="signal peptide" evidence="1">
    <location>
        <begin position="1"/>
        <end position="18"/>
    </location>
</feature>
<organism evidence="2 3">
    <name type="scientific">Coptis chinensis</name>
    <dbReference type="NCBI Taxonomy" id="261450"/>
    <lineage>
        <taxon>Eukaryota</taxon>
        <taxon>Viridiplantae</taxon>
        <taxon>Streptophyta</taxon>
        <taxon>Embryophyta</taxon>
        <taxon>Tracheophyta</taxon>
        <taxon>Spermatophyta</taxon>
        <taxon>Magnoliopsida</taxon>
        <taxon>Ranunculales</taxon>
        <taxon>Ranunculaceae</taxon>
        <taxon>Coptidoideae</taxon>
        <taxon>Coptis</taxon>
    </lineage>
</organism>
<gene>
    <name evidence="2" type="ORF">IFM89_025146</name>
</gene>
<keyword evidence="1" id="KW-0732">Signal</keyword>
<dbReference type="PANTHER" id="PTHR32387">
    <property type="entry name" value="WU:FJ29H11"/>
    <property type="match status" value="1"/>
</dbReference>
<evidence type="ECO:0000313" key="3">
    <source>
        <dbReference type="Proteomes" id="UP000631114"/>
    </source>
</evidence>
<accession>A0A835HXZ1</accession>
<name>A0A835HXZ1_9MAGN</name>
<evidence type="ECO:0000313" key="2">
    <source>
        <dbReference type="EMBL" id="KAF9606437.1"/>
    </source>
</evidence>
<protein>
    <submittedName>
        <fullName evidence="2">Uncharacterized protein</fullName>
    </submittedName>
</protein>